<feature type="signal peptide" evidence="2">
    <location>
        <begin position="1"/>
        <end position="23"/>
    </location>
</feature>
<sequence>MFHQSSLIVCVCSAILLLQKANANVAHRHNLVRAVDGSVFTTDATTFAPVNSTTTAPNTTEAPTTDVPTPSSSENIEDPSPEATTEAPTDAPVSTNSTDAPTTDVPTSSSSDAIQEEIPVTTAARYEVSVVGDATYFVDDIPCGGDGDSCPLAGNTTWKHCHDALPSYQSPDLCVAPFDAVCQVIGTSDDGKVVRGCVWNKIAVEEQSVRTSEAAAPAETTTISQADIASYSLSGLGLVVAIAAIVIATKKAPAPESKNDRVVSETKADIDDDEKVVDVHSHSEVVMEV</sequence>
<evidence type="ECO:0000313" key="4">
    <source>
        <dbReference type="Proteomes" id="UP000481153"/>
    </source>
</evidence>
<dbReference type="AlphaFoldDB" id="A0A6G0W9G8"/>
<reference evidence="3 4" key="1">
    <citation type="submission" date="2019-07" db="EMBL/GenBank/DDBJ databases">
        <title>Genomics analysis of Aphanomyces spp. identifies a new class of oomycete effector associated with host adaptation.</title>
        <authorList>
            <person name="Gaulin E."/>
        </authorList>
    </citation>
    <scope>NUCLEOTIDE SEQUENCE [LARGE SCALE GENOMIC DNA]</scope>
    <source>
        <strain evidence="3 4">ATCC 201684</strain>
    </source>
</reference>
<evidence type="ECO:0000256" key="1">
    <source>
        <dbReference type="SAM" id="MobiDB-lite"/>
    </source>
</evidence>
<feature type="compositionally biased region" description="Polar residues" evidence="1">
    <location>
        <begin position="82"/>
        <end position="96"/>
    </location>
</feature>
<comment type="caution">
    <text evidence="3">The sequence shown here is derived from an EMBL/GenBank/DDBJ whole genome shotgun (WGS) entry which is preliminary data.</text>
</comment>
<evidence type="ECO:0000256" key="2">
    <source>
        <dbReference type="SAM" id="SignalP"/>
    </source>
</evidence>
<name>A0A6G0W9G8_9STRA</name>
<feature type="compositionally biased region" description="Low complexity" evidence="1">
    <location>
        <begin position="97"/>
        <end position="113"/>
    </location>
</feature>
<dbReference type="EMBL" id="VJMJ01000295">
    <property type="protein sequence ID" value="KAF0723824.1"/>
    <property type="molecule type" value="Genomic_DNA"/>
</dbReference>
<feature type="chain" id="PRO_5026218504" evidence="2">
    <location>
        <begin position="24"/>
        <end position="289"/>
    </location>
</feature>
<feature type="compositionally biased region" description="Low complexity" evidence="1">
    <location>
        <begin position="53"/>
        <end position="65"/>
    </location>
</feature>
<protein>
    <submittedName>
        <fullName evidence="3">Uncharacterized protein</fullName>
    </submittedName>
</protein>
<keyword evidence="4" id="KW-1185">Reference proteome</keyword>
<dbReference type="Proteomes" id="UP000481153">
    <property type="component" value="Unassembled WGS sequence"/>
</dbReference>
<accession>A0A6G0W9G8</accession>
<proteinExistence type="predicted"/>
<organism evidence="3 4">
    <name type="scientific">Aphanomyces euteiches</name>
    <dbReference type="NCBI Taxonomy" id="100861"/>
    <lineage>
        <taxon>Eukaryota</taxon>
        <taxon>Sar</taxon>
        <taxon>Stramenopiles</taxon>
        <taxon>Oomycota</taxon>
        <taxon>Saprolegniomycetes</taxon>
        <taxon>Saprolegniales</taxon>
        <taxon>Verrucalvaceae</taxon>
        <taxon>Aphanomyces</taxon>
    </lineage>
</organism>
<dbReference type="VEuPathDB" id="FungiDB:AeMF1_018243"/>
<gene>
    <name evidence="3" type="ORF">Ae201684_017398</name>
</gene>
<feature type="region of interest" description="Disordered" evidence="1">
    <location>
        <begin position="49"/>
        <end position="116"/>
    </location>
</feature>
<keyword evidence="2" id="KW-0732">Signal</keyword>
<evidence type="ECO:0000313" key="3">
    <source>
        <dbReference type="EMBL" id="KAF0723824.1"/>
    </source>
</evidence>